<keyword evidence="4" id="KW-1185">Reference proteome</keyword>
<proteinExistence type="predicted"/>
<dbReference type="InterPro" id="IPR001916">
    <property type="entry name" value="Glyco_hydro_22"/>
</dbReference>
<dbReference type="Gene3D" id="1.10.530.10">
    <property type="match status" value="1"/>
</dbReference>
<dbReference type="PROSITE" id="PS51348">
    <property type="entry name" value="GLYCOSYL_HYDROL_F22_2"/>
    <property type="match status" value="1"/>
</dbReference>
<dbReference type="InterPro" id="IPR023346">
    <property type="entry name" value="Lysozyme-like_dom_sf"/>
</dbReference>
<dbReference type="SUPFAM" id="SSF53955">
    <property type="entry name" value="Lysozyme-like"/>
    <property type="match status" value="1"/>
</dbReference>
<sequence>MHRSLKENTSSFSLTTFSVMKTFIFLAVLALCASAVLANTCGGNCPSNDCTNCLCGTSSSYVSISEWCAKFSGWDQSQCQCIVHHESSGNAHAQNHNTNGSNDIGVWQINSVNWGSCSKGRPPCDASSNLACAIQVWKWGGKSFRLWSTCSECGAC</sequence>
<protein>
    <recommendedName>
        <fullName evidence="2">Transglycosylase SLT domain-containing protein</fullName>
    </recommendedName>
</protein>
<organism evidence="3 4">
    <name type="scientific">Thecamonas trahens ATCC 50062</name>
    <dbReference type="NCBI Taxonomy" id="461836"/>
    <lineage>
        <taxon>Eukaryota</taxon>
        <taxon>Apusozoa</taxon>
        <taxon>Apusomonadida</taxon>
        <taxon>Apusomonadidae</taxon>
        <taxon>Thecamonas</taxon>
    </lineage>
</organism>
<dbReference type="InterPro" id="IPR043992">
    <property type="entry name" value="SLT_3"/>
</dbReference>
<dbReference type="Proteomes" id="UP000054408">
    <property type="component" value="Unassembled WGS sequence"/>
</dbReference>
<gene>
    <name evidence="3" type="ORF">AMSG_11986</name>
</gene>
<dbReference type="GeneID" id="25569901"/>
<evidence type="ECO:0000313" key="3">
    <source>
        <dbReference type="EMBL" id="KNC51181.1"/>
    </source>
</evidence>
<dbReference type="EMBL" id="GL349465">
    <property type="protein sequence ID" value="KNC51181.1"/>
    <property type="molecule type" value="Genomic_DNA"/>
</dbReference>
<name>A0A0L0DGD5_THETB</name>
<dbReference type="eggNOG" id="ENOG502SVT4">
    <property type="taxonomic scope" value="Eukaryota"/>
</dbReference>
<dbReference type="RefSeq" id="XP_013756437.1">
    <property type="nucleotide sequence ID" value="XM_013900983.1"/>
</dbReference>
<dbReference type="OMA" id="WQINSVN"/>
<evidence type="ECO:0000259" key="2">
    <source>
        <dbReference type="Pfam" id="PF18896"/>
    </source>
</evidence>
<feature type="chain" id="PRO_5005537147" description="Transglycosylase SLT domain-containing protein" evidence="1">
    <location>
        <begin position="39"/>
        <end position="156"/>
    </location>
</feature>
<accession>A0A0L0DGD5</accession>
<dbReference type="OrthoDB" id="17373at2759"/>
<evidence type="ECO:0000256" key="1">
    <source>
        <dbReference type="SAM" id="SignalP"/>
    </source>
</evidence>
<dbReference type="AlphaFoldDB" id="A0A0L0DGD5"/>
<reference evidence="3 4" key="1">
    <citation type="submission" date="2010-05" db="EMBL/GenBank/DDBJ databases">
        <title>The Genome Sequence of Thecamonas trahens ATCC 50062.</title>
        <authorList>
            <consortium name="The Broad Institute Genome Sequencing Platform"/>
            <person name="Russ C."/>
            <person name="Cuomo C."/>
            <person name="Shea T."/>
            <person name="Young S.K."/>
            <person name="Zeng Q."/>
            <person name="Koehrsen M."/>
            <person name="Haas B."/>
            <person name="Borodovsky M."/>
            <person name="Guigo R."/>
            <person name="Alvarado L."/>
            <person name="Berlin A."/>
            <person name="Bochicchio J."/>
            <person name="Borenstein D."/>
            <person name="Chapman S."/>
            <person name="Chen Z."/>
            <person name="Freedman E."/>
            <person name="Gellesch M."/>
            <person name="Goldberg J."/>
            <person name="Griggs A."/>
            <person name="Gujja S."/>
            <person name="Heilman E."/>
            <person name="Heiman D."/>
            <person name="Hepburn T."/>
            <person name="Howarth C."/>
            <person name="Jen D."/>
            <person name="Larson L."/>
            <person name="Mehta T."/>
            <person name="Park D."/>
            <person name="Pearson M."/>
            <person name="Roberts A."/>
            <person name="Saif S."/>
            <person name="Shenoy N."/>
            <person name="Sisk P."/>
            <person name="Stolte C."/>
            <person name="Sykes S."/>
            <person name="Thomson T."/>
            <person name="Walk T."/>
            <person name="White J."/>
            <person name="Yandava C."/>
            <person name="Burger G."/>
            <person name="Gray M.W."/>
            <person name="Holland P.W.H."/>
            <person name="King N."/>
            <person name="Lang F.B.F."/>
            <person name="Roger A.J."/>
            <person name="Ruiz-Trillo I."/>
            <person name="Lander E."/>
            <person name="Nusbaum C."/>
        </authorList>
    </citation>
    <scope>NUCLEOTIDE SEQUENCE [LARGE SCALE GENOMIC DNA]</scope>
    <source>
        <strain evidence="3 4">ATCC 50062</strain>
    </source>
</reference>
<dbReference type="Pfam" id="PF18896">
    <property type="entry name" value="SLT_3"/>
    <property type="match status" value="1"/>
</dbReference>
<evidence type="ECO:0000313" key="4">
    <source>
        <dbReference type="Proteomes" id="UP000054408"/>
    </source>
</evidence>
<keyword evidence="1" id="KW-0732">Signal</keyword>
<feature type="signal peptide" evidence="1">
    <location>
        <begin position="1"/>
        <end position="38"/>
    </location>
</feature>
<feature type="domain" description="Transglycosylase SLT" evidence="2">
    <location>
        <begin position="85"/>
        <end position="149"/>
    </location>
</feature>